<dbReference type="AlphaFoldDB" id="A0A392V7I0"/>
<accession>A0A392V7I0</accession>
<keyword evidence="2" id="KW-1185">Reference proteome</keyword>
<evidence type="ECO:0000313" key="2">
    <source>
        <dbReference type="Proteomes" id="UP000265520"/>
    </source>
</evidence>
<dbReference type="EMBL" id="LXQA011054399">
    <property type="protein sequence ID" value="MCI82911.1"/>
    <property type="molecule type" value="Genomic_DNA"/>
</dbReference>
<reference evidence="1 2" key="1">
    <citation type="journal article" date="2018" name="Front. Plant Sci.">
        <title>Red Clover (Trifolium pratense) and Zigzag Clover (T. medium) - A Picture of Genomic Similarities and Differences.</title>
        <authorList>
            <person name="Dluhosova J."/>
            <person name="Istvanek J."/>
            <person name="Nedelnik J."/>
            <person name="Repkova J."/>
        </authorList>
    </citation>
    <scope>NUCLEOTIDE SEQUENCE [LARGE SCALE GENOMIC DNA]</scope>
    <source>
        <strain evidence="2">cv. 10/8</strain>
        <tissue evidence="1">Leaf</tissue>
    </source>
</reference>
<dbReference type="Proteomes" id="UP000265520">
    <property type="component" value="Unassembled WGS sequence"/>
</dbReference>
<name>A0A392V7I0_9FABA</name>
<organism evidence="1 2">
    <name type="scientific">Trifolium medium</name>
    <dbReference type="NCBI Taxonomy" id="97028"/>
    <lineage>
        <taxon>Eukaryota</taxon>
        <taxon>Viridiplantae</taxon>
        <taxon>Streptophyta</taxon>
        <taxon>Embryophyta</taxon>
        <taxon>Tracheophyta</taxon>
        <taxon>Spermatophyta</taxon>
        <taxon>Magnoliopsida</taxon>
        <taxon>eudicotyledons</taxon>
        <taxon>Gunneridae</taxon>
        <taxon>Pentapetalae</taxon>
        <taxon>rosids</taxon>
        <taxon>fabids</taxon>
        <taxon>Fabales</taxon>
        <taxon>Fabaceae</taxon>
        <taxon>Papilionoideae</taxon>
        <taxon>50 kb inversion clade</taxon>
        <taxon>NPAAA clade</taxon>
        <taxon>Hologalegina</taxon>
        <taxon>IRL clade</taxon>
        <taxon>Trifolieae</taxon>
        <taxon>Trifolium</taxon>
    </lineage>
</organism>
<protein>
    <submittedName>
        <fullName evidence="1">Uncharacterized protein</fullName>
    </submittedName>
</protein>
<sequence length="31" mass="3535">MGLDDSQFRTVRANVLSLDPLPNLNRAYQMV</sequence>
<comment type="caution">
    <text evidence="1">The sequence shown here is derived from an EMBL/GenBank/DDBJ whole genome shotgun (WGS) entry which is preliminary data.</text>
</comment>
<evidence type="ECO:0000313" key="1">
    <source>
        <dbReference type="EMBL" id="MCI82911.1"/>
    </source>
</evidence>
<proteinExistence type="predicted"/>
<feature type="non-terminal residue" evidence="1">
    <location>
        <position position="31"/>
    </location>
</feature>